<dbReference type="InterPro" id="IPR016040">
    <property type="entry name" value="NAD(P)-bd_dom"/>
</dbReference>
<dbReference type="Gene3D" id="3.40.50.720">
    <property type="entry name" value="NAD(P)-binding Rossmann-like Domain"/>
    <property type="match status" value="1"/>
</dbReference>
<protein>
    <submittedName>
        <fullName evidence="3">SDR family oxidoreductase</fullName>
    </submittedName>
</protein>
<feature type="domain" description="NAD(P)-binding" evidence="2">
    <location>
        <begin position="8"/>
        <end position="156"/>
    </location>
</feature>
<dbReference type="InterPro" id="IPR051207">
    <property type="entry name" value="ComplexI_NDUFA9_subunit"/>
</dbReference>
<dbReference type="InterPro" id="IPR036291">
    <property type="entry name" value="NAD(P)-bd_dom_sf"/>
</dbReference>
<comment type="caution">
    <text evidence="3">The sequence shown here is derived from an EMBL/GenBank/DDBJ whole genome shotgun (WGS) entry which is preliminary data.</text>
</comment>
<dbReference type="EMBL" id="JALNMJ010000012">
    <property type="protein sequence ID" value="MCK7613916.1"/>
    <property type="molecule type" value="Genomic_DNA"/>
</dbReference>
<dbReference type="SUPFAM" id="SSF51735">
    <property type="entry name" value="NAD(P)-binding Rossmann-fold domains"/>
    <property type="match status" value="1"/>
</dbReference>
<dbReference type="PROSITE" id="PS51257">
    <property type="entry name" value="PROKAR_LIPOPROTEIN"/>
    <property type="match status" value="1"/>
</dbReference>
<dbReference type="Pfam" id="PF13460">
    <property type="entry name" value="NAD_binding_10"/>
    <property type="match status" value="1"/>
</dbReference>
<dbReference type="PANTHER" id="PTHR12126:SF11">
    <property type="entry name" value="NADH DEHYDROGENASE [UBIQUINONE] 1 ALPHA SUBCOMPLEX SUBUNIT 9, MITOCHONDRIAL"/>
    <property type="match status" value="1"/>
</dbReference>
<evidence type="ECO:0000259" key="2">
    <source>
        <dbReference type="Pfam" id="PF13460"/>
    </source>
</evidence>
<gene>
    <name evidence="3" type="ORF">M0H32_17240</name>
</gene>
<dbReference type="PANTHER" id="PTHR12126">
    <property type="entry name" value="NADH-UBIQUINONE OXIDOREDUCTASE 39 KDA SUBUNIT-RELATED"/>
    <property type="match status" value="1"/>
</dbReference>
<feature type="transmembrane region" description="Helical" evidence="1">
    <location>
        <begin position="381"/>
        <end position="399"/>
    </location>
</feature>
<dbReference type="InterPro" id="IPR025695">
    <property type="entry name" value="DoxX-like"/>
</dbReference>
<feature type="transmembrane region" description="Helical" evidence="1">
    <location>
        <begin position="411"/>
        <end position="428"/>
    </location>
</feature>
<sequence length="431" mass="46060">MKQAVVLGAYGFIGAACVRALQARGYAVRCAGRSERAARRAFPGLDWALFDFATADVGTWRKALSGADVVVNASGALQDGARDNLVAIHETAVARMSEALAGTDTRFVQISAAGVSSDASSSFFRTKARGDTLVMASRLDWIVLRPVLVLGPEAYGGTALLRASAALPLAGARIFSDAQIQTIHVEDLAEAVAECADGQRGSRFVADLTEDHGQSFLELTRTMRDWQGFPPWKITVPVPEPLVWGLGRVADMLGWLGWRSPLRTNALLPLNAGIHGDPDTWRQQGGRRIGPLAQTLDRLPATVQERSFARVYLALPLSILCLSLFWLLSGVIGVLSFNAATEVLTSAGYSAVFAGTAVLGGAVLDISLGLAVLWRRWCRSACLGMLAVSATYLASGTLLTPELWADPLGPLVKIFPAMMLALFVALLLEER</sequence>
<feature type="transmembrane region" description="Helical" evidence="1">
    <location>
        <begin position="311"/>
        <end position="337"/>
    </location>
</feature>
<organism evidence="3 4">
    <name type="scientific">Roseibium sediminicola</name>
    <dbReference type="NCBI Taxonomy" id="2933272"/>
    <lineage>
        <taxon>Bacteria</taxon>
        <taxon>Pseudomonadati</taxon>
        <taxon>Pseudomonadota</taxon>
        <taxon>Alphaproteobacteria</taxon>
        <taxon>Hyphomicrobiales</taxon>
        <taxon>Stappiaceae</taxon>
        <taxon>Roseibium</taxon>
    </lineage>
</organism>
<reference evidence="3" key="1">
    <citation type="submission" date="2022-04" db="EMBL/GenBank/DDBJ databases">
        <title>Roseibium sp. CAU 1639 isolated from mud.</title>
        <authorList>
            <person name="Kim W."/>
        </authorList>
    </citation>
    <scope>NUCLEOTIDE SEQUENCE</scope>
    <source>
        <strain evidence="3">CAU 1639</strain>
    </source>
</reference>
<name>A0ABT0GX83_9HYPH</name>
<keyword evidence="1" id="KW-1133">Transmembrane helix</keyword>
<proteinExistence type="predicted"/>
<dbReference type="Proteomes" id="UP001431221">
    <property type="component" value="Unassembled WGS sequence"/>
</dbReference>
<keyword evidence="1" id="KW-0472">Membrane</keyword>
<evidence type="ECO:0000256" key="1">
    <source>
        <dbReference type="SAM" id="Phobius"/>
    </source>
</evidence>
<keyword evidence="1" id="KW-0812">Transmembrane</keyword>
<dbReference type="RefSeq" id="WP_248156204.1">
    <property type="nucleotide sequence ID" value="NZ_JALNMJ010000012.1"/>
</dbReference>
<evidence type="ECO:0000313" key="4">
    <source>
        <dbReference type="Proteomes" id="UP001431221"/>
    </source>
</evidence>
<keyword evidence="4" id="KW-1185">Reference proteome</keyword>
<feature type="transmembrane region" description="Helical" evidence="1">
    <location>
        <begin position="349"/>
        <end position="374"/>
    </location>
</feature>
<accession>A0ABT0GX83</accession>
<dbReference type="Pfam" id="PF13781">
    <property type="entry name" value="DoxX_3"/>
    <property type="match status" value="1"/>
</dbReference>
<evidence type="ECO:0000313" key="3">
    <source>
        <dbReference type="EMBL" id="MCK7613916.1"/>
    </source>
</evidence>